<dbReference type="GO" id="GO:0045259">
    <property type="term" value="C:proton-transporting ATP synthase complex"/>
    <property type="evidence" value="ECO:0007669"/>
    <property type="project" value="UniProtKB-KW"/>
</dbReference>
<dbReference type="EMBL" id="VRSV01000001">
    <property type="protein sequence ID" value="TXK12502.1"/>
    <property type="molecule type" value="Genomic_DNA"/>
</dbReference>
<dbReference type="Proteomes" id="UP000321034">
    <property type="component" value="Unassembled WGS sequence"/>
</dbReference>
<dbReference type="GO" id="GO:0005886">
    <property type="term" value="C:plasma membrane"/>
    <property type="evidence" value="ECO:0007669"/>
    <property type="project" value="UniProtKB-SubCell"/>
</dbReference>
<keyword evidence="6 7" id="KW-0066">ATP synthesis</keyword>
<evidence type="ECO:0000256" key="2">
    <source>
        <dbReference type="ARBA" id="ARBA00022448"/>
    </source>
</evidence>
<keyword evidence="3 7" id="KW-0375">Hydrogen ion transport</keyword>
<dbReference type="OrthoDB" id="5242917at2"/>
<evidence type="ECO:0000256" key="1">
    <source>
        <dbReference type="ARBA" id="ARBA00004370"/>
    </source>
</evidence>
<evidence type="ECO:0000313" key="9">
    <source>
        <dbReference type="Proteomes" id="UP000321034"/>
    </source>
</evidence>
<proteinExistence type="inferred from homology"/>
<evidence type="ECO:0000313" key="8">
    <source>
        <dbReference type="EMBL" id="TXK12502.1"/>
    </source>
</evidence>
<keyword evidence="7" id="KW-0139">CF(1)</keyword>
<comment type="subcellular location">
    <subcellularLocation>
        <location evidence="7">Cell membrane</location>
        <topology evidence="7">Peripheral membrane protein</topology>
    </subcellularLocation>
    <subcellularLocation>
        <location evidence="1">Membrane</location>
    </subcellularLocation>
</comment>
<dbReference type="GO" id="GO:0046933">
    <property type="term" value="F:proton-transporting ATP synthase activity, rotational mechanism"/>
    <property type="evidence" value="ECO:0007669"/>
    <property type="project" value="UniProtKB-UniRule"/>
</dbReference>
<evidence type="ECO:0000256" key="4">
    <source>
        <dbReference type="ARBA" id="ARBA00023065"/>
    </source>
</evidence>
<evidence type="ECO:0000256" key="5">
    <source>
        <dbReference type="ARBA" id="ARBA00023136"/>
    </source>
</evidence>
<keyword evidence="7" id="KW-1003">Cell membrane</keyword>
<dbReference type="InterPro" id="IPR000711">
    <property type="entry name" value="ATPase_OSCP/dsu"/>
</dbReference>
<comment type="caution">
    <text evidence="8">The sequence shown here is derived from an EMBL/GenBank/DDBJ whole genome shotgun (WGS) entry which is preliminary data.</text>
</comment>
<evidence type="ECO:0000256" key="7">
    <source>
        <dbReference type="HAMAP-Rule" id="MF_01416"/>
    </source>
</evidence>
<comment type="function">
    <text evidence="7">F(1)F(0) ATP synthase produces ATP from ADP in the presence of a proton or sodium gradient. F-type ATPases consist of two structural domains, F(1) containing the extramembraneous catalytic core and F(0) containing the membrane proton channel, linked together by a central stalk and a peripheral stalk. During catalysis, ATP synthesis in the catalytic domain of F(1) is coupled via a rotary mechanism of the central stalk subunits to proton translocation.</text>
</comment>
<dbReference type="AlphaFoldDB" id="A0A5C8I0L1"/>
<keyword evidence="4 7" id="KW-0406">Ion transport</keyword>
<keyword evidence="2 7" id="KW-0813">Transport</keyword>
<accession>A0A5C8I0L1</accession>
<name>A0A5C8I0L1_9MICO</name>
<evidence type="ECO:0000256" key="3">
    <source>
        <dbReference type="ARBA" id="ARBA00022781"/>
    </source>
</evidence>
<comment type="similarity">
    <text evidence="7">Belongs to the ATPase delta chain family.</text>
</comment>
<gene>
    <name evidence="7" type="primary">atpH</name>
    <name evidence="8" type="ORF">FVP77_03230</name>
</gene>
<keyword evidence="5 7" id="KW-0472">Membrane</keyword>
<comment type="function">
    <text evidence="7">This protein is part of the stalk that links CF(0) to CF(1). It either transmits conformational changes from CF(0) to CF(1) or is implicated in proton conduction.</text>
</comment>
<dbReference type="HAMAP" id="MF_01416">
    <property type="entry name" value="ATP_synth_delta_bact"/>
    <property type="match status" value="1"/>
</dbReference>
<evidence type="ECO:0000256" key="6">
    <source>
        <dbReference type="ARBA" id="ARBA00023310"/>
    </source>
</evidence>
<dbReference type="PANTHER" id="PTHR11910">
    <property type="entry name" value="ATP SYNTHASE DELTA CHAIN"/>
    <property type="match status" value="1"/>
</dbReference>
<reference evidence="8 9" key="1">
    <citation type="submission" date="2019-08" db="EMBL/GenBank/DDBJ databases">
        <authorList>
            <person name="Dong K."/>
        </authorList>
    </citation>
    <scope>NUCLEOTIDE SEQUENCE [LARGE SCALE GENOMIC DNA]</scope>
    <source>
        <strain evidence="8 9">JCM14558</strain>
    </source>
</reference>
<keyword evidence="9" id="KW-1185">Reference proteome</keyword>
<organism evidence="8 9">
    <name type="scientific">Microbacterium hatanonis</name>
    <dbReference type="NCBI Taxonomy" id="404366"/>
    <lineage>
        <taxon>Bacteria</taxon>
        <taxon>Bacillati</taxon>
        <taxon>Actinomycetota</taxon>
        <taxon>Actinomycetes</taxon>
        <taxon>Micrococcales</taxon>
        <taxon>Microbacteriaceae</taxon>
        <taxon>Microbacterium</taxon>
    </lineage>
</organism>
<dbReference type="Pfam" id="PF00213">
    <property type="entry name" value="OSCP"/>
    <property type="match status" value="1"/>
</dbReference>
<dbReference type="RefSeq" id="WP_147893227.1">
    <property type="nucleotide sequence ID" value="NZ_BAAANR010000001.1"/>
</dbReference>
<sequence>MGSATTLALSSTAASLDATTGVDLGVAGDLFAAARAVGGSPQLSSALSDSAAPATARTKVVTDVFGAVLSPVSVELLTAVVAQRWSRTADLVEAIEELAVRSAAIAEPEADVEGDLFRFSRTVAENGDLELALGSRMGDESAKGALVTRLLDGRAAASSTLIASSLVQQPRDRRVRVLLQWAMRLVADQRGSTVATVVSAAPLSDAQVERLRAALSARYGTEISVNTRIDPHVVGGLRVQIADDVIDASISTRLADLRQRLAG</sequence>
<dbReference type="PRINTS" id="PR00125">
    <property type="entry name" value="ATPASEDELTA"/>
</dbReference>
<protein>
    <recommendedName>
        <fullName evidence="7">ATP synthase subunit delta</fullName>
    </recommendedName>
    <alternativeName>
        <fullName evidence="7">ATP synthase F(1) sector subunit delta</fullName>
    </alternativeName>
    <alternativeName>
        <fullName evidence="7">F-type ATPase subunit delta</fullName>
        <shortName evidence="7">F-ATPase subunit delta</shortName>
    </alternativeName>
</protein>
<dbReference type="NCBIfam" id="NF009967">
    <property type="entry name" value="PRK13430.1"/>
    <property type="match status" value="1"/>
</dbReference>